<dbReference type="Pfam" id="PF21000">
    <property type="entry name" value="RMI1_N_N"/>
    <property type="match status" value="1"/>
</dbReference>
<dbReference type="Proteomes" id="UP000807353">
    <property type="component" value="Unassembled WGS sequence"/>
</dbReference>
<feature type="region of interest" description="Disordered" evidence="3">
    <location>
        <begin position="241"/>
        <end position="289"/>
    </location>
</feature>
<evidence type="ECO:0000313" key="7">
    <source>
        <dbReference type="Proteomes" id="UP000807353"/>
    </source>
</evidence>
<evidence type="ECO:0000256" key="2">
    <source>
        <dbReference type="ARBA" id="ARBA00018987"/>
    </source>
</evidence>
<dbReference type="AlphaFoldDB" id="A0A9P5XVS2"/>
<dbReference type="GO" id="GO:0016604">
    <property type="term" value="C:nuclear body"/>
    <property type="evidence" value="ECO:0007669"/>
    <property type="project" value="TreeGrafter"/>
</dbReference>
<comment type="similarity">
    <text evidence="1">Belongs to the RMI1 family.</text>
</comment>
<dbReference type="Gene3D" id="2.40.50.770">
    <property type="entry name" value="RecQ-mediated genome instability protein Rmi1, C-terminal domain"/>
    <property type="match status" value="1"/>
</dbReference>
<dbReference type="Pfam" id="PF08585">
    <property type="entry name" value="RMI1_N_C"/>
    <property type="match status" value="1"/>
</dbReference>
<feature type="region of interest" description="Disordered" evidence="3">
    <location>
        <begin position="116"/>
        <end position="138"/>
    </location>
</feature>
<feature type="compositionally biased region" description="Acidic residues" evidence="3">
    <location>
        <begin position="376"/>
        <end position="389"/>
    </location>
</feature>
<evidence type="ECO:0000256" key="3">
    <source>
        <dbReference type="SAM" id="MobiDB-lite"/>
    </source>
</evidence>
<feature type="compositionally biased region" description="Polar residues" evidence="3">
    <location>
        <begin position="417"/>
        <end position="430"/>
    </location>
</feature>
<dbReference type="PANTHER" id="PTHR14790:SF15">
    <property type="entry name" value="RECQ-MEDIATED GENOME INSTABILITY PROTEIN 1"/>
    <property type="match status" value="1"/>
</dbReference>
<evidence type="ECO:0000259" key="5">
    <source>
        <dbReference type="Pfam" id="PF21000"/>
    </source>
</evidence>
<feature type="domain" description="RecQ mediated genome instability protein 1 OB-fold" evidence="4">
    <location>
        <begin position="72"/>
        <end position="207"/>
    </location>
</feature>
<keyword evidence="7" id="KW-1185">Reference proteome</keyword>
<accession>A0A9P5XVS2</accession>
<dbReference type="InterPro" id="IPR049363">
    <property type="entry name" value="RMI1_N"/>
</dbReference>
<evidence type="ECO:0000313" key="6">
    <source>
        <dbReference type="EMBL" id="KAF9456620.1"/>
    </source>
</evidence>
<proteinExistence type="inferred from homology"/>
<dbReference type="PANTHER" id="PTHR14790">
    <property type="entry name" value="RECQ-MEDIATED GENOME INSTABILITY PROTEIN 1 RMI1"/>
    <property type="match status" value="1"/>
</dbReference>
<evidence type="ECO:0000256" key="1">
    <source>
        <dbReference type="ARBA" id="ARBA00006395"/>
    </source>
</evidence>
<feature type="compositionally biased region" description="Acidic residues" evidence="3">
    <location>
        <begin position="121"/>
        <end position="134"/>
    </location>
</feature>
<feature type="compositionally biased region" description="Basic and acidic residues" evidence="3">
    <location>
        <begin position="354"/>
        <end position="375"/>
    </location>
</feature>
<feature type="domain" description="RMI1 N-terminal" evidence="5">
    <location>
        <begin position="16"/>
        <end position="60"/>
    </location>
</feature>
<dbReference type="OrthoDB" id="341511at2759"/>
<feature type="compositionally biased region" description="Acidic residues" evidence="3">
    <location>
        <begin position="451"/>
        <end position="460"/>
    </location>
</feature>
<sequence>MVVPLQVTQWVDKIYKRPRVDPEWLNDCYEWLITEGGHNPGTNLQALLEAVEHQIMESNFGDSMLPGTGLPTHVAVPTTTTVLEGLHVLVEVVSITEVANSAFNLNQTHNAREERMKAGDVDDGEGEGDIEVEGEGPMPKYPRGMLKLQLYDGTITLPAIEYRSLPGLSLENTPLGFKMILKDLTIRRGIAWLEPESIILMGHKTGDRDECRQSEFVRGLRTRMGLLELEIAPESRVPLVHVPNNEPQWRNQHNLSESRPPLREISPPPSPPSAHHINDDEDLEPRRRRVPGRVPDVLTLASSVASPPQSNIQKINRSSHFTSIETNAAELVDLVVSPPRRTAKPLFVQTKPSPFHDENVEPLKLSEKGKEKEQESDWSSDGFGDESMELDPDFLERLDRVEKEAYGHAEKVPPASFTESSRADSSALSGRSQTFVVVQSQISEPVIDVITIEDDEEEGDKENSPVPTRHVRRRTEDVSGEVISPEPATSQRTREPGRPVILARTPSDVIELSDSE</sequence>
<feature type="region of interest" description="Disordered" evidence="3">
    <location>
        <begin position="451"/>
        <end position="516"/>
    </location>
</feature>
<protein>
    <recommendedName>
        <fullName evidence="2">RecQ-mediated genome instability protein 1</fullName>
    </recommendedName>
</protein>
<organism evidence="6 7">
    <name type="scientific">Collybia nuda</name>
    <dbReference type="NCBI Taxonomy" id="64659"/>
    <lineage>
        <taxon>Eukaryota</taxon>
        <taxon>Fungi</taxon>
        <taxon>Dikarya</taxon>
        <taxon>Basidiomycota</taxon>
        <taxon>Agaricomycotina</taxon>
        <taxon>Agaricomycetes</taxon>
        <taxon>Agaricomycetidae</taxon>
        <taxon>Agaricales</taxon>
        <taxon>Tricholomatineae</taxon>
        <taxon>Clitocybaceae</taxon>
        <taxon>Collybia</taxon>
    </lineage>
</organism>
<dbReference type="InterPro" id="IPR013894">
    <property type="entry name" value="RMI1_OB"/>
</dbReference>
<dbReference type="EMBL" id="MU150413">
    <property type="protein sequence ID" value="KAF9456620.1"/>
    <property type="molecule type" value="Genomic_DNA"/>
</dbReference>
<feature type="region of interest" description="Disordered" evidence="3">
    <location>
        <begin position="407"/>
        <end position="430"/>
    </location>
</feature>
<dbReference type="InterPro" id="IPR042470">
    <property type="entry name" value="RMI1_N_C_sf"/>
</dbReference>
<dbReference type="GO" id="GO:0000724">
    <property type="term" value="P:double-strand break repair via homologous recombination"/>
    <property type="evidence" value="ECO:0007669"/>
    <property type="project" value="TreeGrafter"/>
</dbReference>
<feature type="region of interest" description="Disordered" evidence="3">
    <location>
        <begin position="345"/>
        <end position="389"/>
    </location>
</feature>
<comment type="caution">
    <text evidence="6">The sequence shown here is derived from an EMBL/GenBank/DDBJ whole genome shotgun (WGS) entry which is preliminary data.</text>
</comment>
<evidence type="ECO:0000259" key="4">
    <source>
        <dbReference type="Pfam" id="PF08585"/>
    </source>
</evidence>
<dbReference type="GO" id="GO:0031422">
    <property type="term" value="C:RecQ family helicase-topoisomerase III complex"/>
    <property type="evidence" value="ECO:0007669"/>
    <property type="project" value="TreeGrafter"/>
</dbReference>
<dbReference type="SMART" id="SM01161">
    <property type="entry name" value="DUF1767"/>
    <property type="match status" value="1"/>
</dbReference>
<gene>
    <name evidence="6" type="ORF">BDZ94DRAFT_1275214</name>
</gene>
<name>A0A9P5XVS2_9AGAR</name>
<reference evidence="6" key="1">
    <citation type="submission" date="2020-11" db="EMBL/GenBank/DDBJ databases">
        <authorList>
            <consortium name="DOE Joint Genome Institute"/>
            <person name="Ahrendt S."/>
            <person name="Riley R."/>
            <person name="Andreopoulos W."/>
            <person name="Labutti K."/>
            <person name="Pangilinan J."/>
            <person name="Ruiz-Duenas F.J."/>
            <person name="Barrasa J.M."/>
            <person name="Sanchez-Garcia M."/>
            <person name="Camarero S."/>
            <person name="Miyauchi S."/>
            <person name="Serrano A."/>
            <person name="Linde D."/>
            <person name="Babiker R."/>
            <person name="Drula E."/>
            <person name="Ayuso-Fernandez I."/>
            <person name="Pacheco R."/>
            <person name="Padilla G."/>
            <person name="Ferreira P."/>
            <person name="Barriuso J."/>
            <person name="Kellner H."/>
            <person name="Castanera R."/>
            <person name="Alfaro M."/>
            <person name="Ramirez L."/>
            <person name="Pisabarro A.G."/>
            <person name="Kuo A."/>
            <person name="Tritt A."/>
            <person name="Lipzen A."/>
            <person name="He G."/>
            <person name="Yan M."/>
            <person name="Ng V."/>
            <person name="Cullen D."/>
            <person name="Martin F."/>
            <person name="Rosso M.-N."/>
            <person name="Henrissat B."/>
            <person name="Hibbett D."/>
            <person name="Martinez A.T."/>
            <person name="Grigoriev I.V."/>
        </authorList>
    </citation>
    <scope>NUCLEOTIDE SEQUENCE</scope>
    <source>
        <strain evidence="6">CBS 247.69</strain>
    </source>
</reference>
<feature type="compositionally biased region" description="Polar residues" evidence="3">
    <location>
        <begin position="245"/>
        <end position="255"/>
    </location>
</feature>
<dbReference type="GO" id="GO:0000712">
    <property type="term" value="P:resolution of meiotic recombination intermediates"/>
    <property type="evidence" value="ECO:0007669"/>
    <property type="project" value="TreeGrafter"/>
</dbReference>